<dbReference type="GeneID" id="57904028"/>
<name>A0A380Q056_YERFR</name>
<evidence type="ECO:0000313" key="1">
    <source>
        <dbReference type="EMBL" id="SUP78842.1"/>
    </source>
</evidence>
<organism evidence="1 2">
    <name type="scientific">Yersinia frederiksenii</name>
    <dbReference type="NCBI Taxonomy" id="29484"/>
    <lineage>
        <taxon>Bacteria</taxon>
        <taxon>Pseudomonadati</taxon>
        <taxon>Pseudomonadota</taxon>
        <taxon>Gammaproteobacteria</taxon>
        <taxon>Enterobacterales</taxon>
        <taxon>Yersiniaceae</taxon>
        <taxon>Yersinia</taxon>
    </lineage>
</organism>
<dbReference type="EMBL" id="UHJA01000001">
    <property type="protein sequence ID" value="SUP78842.1"/>
    <property type="molecule type" value="Genomic_DNA"/>
</dbReference>
<gene>
    <name evidence="1" type="ORF">NCTC11470_03980</name>
</gene>
<sequence>MDMISDFDFIRIPAASLAEPLDVFSMRRKINEISKYYCLRSYSDKNNASVDLISELIKASHSPTPYAELKEIWNFLSPAVKHKEDIYIALIDHFNKIKNKYPSVGSVKVSCAIFRPHISLPLSDDERHSHFSMKLKETLGRFFNRLRSNATLSSFVVGYTWVILRDVLDGYPYVHINFYTKHDKVNEKLGYEITKLWLSCVNPDSPYKVKNKLISTGWLRDCYSIGFGVVRHFSFSENFSNTDIMEDFHANFHINDTIKNIIDIDYFRGQLKIIFVDDFNQHSILKHSPIVIDVQALKAYFLSLAKESCCYYKTNTFFQTPVIDENKKTEKKRMFRTYGISGVK</sequence>
<proteinExistence type="predicted"/>
<accession>A0A380Q056</accession>
<dbReference type="RefSeq" id="WP_004712430.1">
    <property type="nucleotide sequence ID" value="NZ_CP023964.1"/>
</dbReference>
<dbReference type="Proteomes" id="UP000254835">
    <property type="component" value="Unassembled WGS sequence"/>
</dbReference>
<dbReference type="OrthoDB" id="6638695at2"/>
<dbReference type="AlphaFoldDB" id="A0A380Q056"/>
<evidence type="ECO:0000313" key="2">
    <source>
        <dbReference type="Proteomes" id="UP000254835"/>
    </source>
</evidence>
<reference evidence="1 2" key="1">
    <citation type="submission" date="2018-06" db="EMBL/GenBank/DDBJ databases">
        <authorList>
            <consortium name="Pathogen Informatics"/>
            <person name="Doyle S."/>
        </authorList>
    </citation>
    <scope>NUCLEOTIDE SEQUENCE [LARGE SCALE GENOMIC DNA]</scope>
    <source>
        <strain evidence="1 2">NCTC11470</strain>
    </source>
</reference>
<protein>
    <submittedName>
        <fullName evidence="1">Uncharacterized protein</fullName>
    </submittedName>
</protein>